<dbReference type="Proteomes" id="UP000001522">
    <property type="component" value="Chromosome"/>
</dbReference>
<dbReference type="SUPFAM" id="SSF51344">
    <property type="entry name" value="Epsilon subunit of F1F0-ATP synthase N-terminal domain"/>
    <property type="match status" value="1"/>
</dbReference>
<evidence type="ECO:0000256" key="5">
    <source>
        <dbReference type="ARBA" id="ARBA00022475"/>
    </source>
</evidence>
<dbReference type="GO" id="GO:0046933">
    <property type="term" value="F:proton-transporting ATP synthase activity, rotational mechanism"/>
    <property type="evidence" value="ECO:0007669"/>
    <property type="project" value="UniProtKB-UniRule"/>
</dbReference>
<keyword evidence="14" id="KW-1185">Reference proteome</keyword>
<reference evidence="13 14" key="1">
    <citation type="journal article" date="2010" name="BMC Genomics">
        <title>Comparative genomics and proteomics of Helicobacter mustelae, an ulcerogenic and carcinogenic gastric pathogen.</title>
        <authorList>
            <person name="O'Toole P.W."/>
            <person name="Snelling W.J."/>
            <person name="Canchaya C."/>
            <person name="Forde B.M."/>
            <person name="Hardie K.R."/>
            <person name="Josenhans C."/>
            <person name="Graham R.L.J."/>
            <person name="McMullan G."/>
            <person name="Parkhill J."/>
            <person name="Belda E."/>
            <person name="Bentley S.D."/>
        </authorList>
    </citation>
    <scope>NUCLEOTIDE SEQUENCE [LARGE SCALE GENOMIC DNA]</scope>
    <source>
        <strain evidence="14">ATCC 43772 / LMG 18044 / NCTC 12198 / 12198</strain>
    </source>
</reference>
<evidence type="ECO:0000313" key="14">
    <source>
        <dbReference type="Proteomes" id="UP000001522"/>
    </source>
</evidence>
<dbReference type="GO" id="GO:0045259">
    <property type="term" value="C:proton-transporting ATP synthase complex"/>
    <property type="evidence" value="ECO:0007669"/>
    <property type="project" value="UniProtKB-KW"/>
</dbReference>
<dbReference type="GO" id="GO:0012505">
    <property type="term" value="C:endomembrane system"/>
    <property type="evidence" value="ECO:0007669"/>
    <property type="project" value="UniProtKB-SubCell"/>
</dbReference>
<dbReference type="Gene3D" id="2.60.15.10">
    <property type="entry name" value="F0F1 ATP synthase delta/epsilon subunit, N-terminal"/>
    <property type="match status" value="1"/>
</dbReference>
<keyword evidence="7 10" id="KW-0472">Membrane</keyword>
<dbReference type="InterPro" id="IPR036771">
    <property type="entry name" value="ATPsynth_dsu/esu_N"/>
</dbReference>
<dbReference type="RefSeq" id="WP_013022789.1">
    <property type="nucleotide sequence ID" value="NC_013949.1"/>
</dbReference>
<dbReference type="PANTHER" id="PTHR13822">
    <property type="entry name" value="ATP SYNTHASE DELTA/EPSILON CHAIN"/>
    <property type="match status" value="1"/>
</dbReference>
<dbReference type="AlphaFoldDB" id="D3UGS7"/>
<evidence type="ECO:0000256" key="4">
    <source>
        <dbReference type="ARBA" id="ARBA00022448"/>
    </source>
</evidence>
<evidence type="ECO:0000259" key="12">
    <source>
        <dbReference type="Pfam" id="PF02823"/>
    </source>
</evidence>
<dbReference type="CDD" id="cd12152">
    <property type="entry name" value="F1-ATPase_delta"/>
    <property type="match status" value="1"/>
</dbReference>
<evidence type="ECO:0000256" key="1">
    <source>
        <dbReference type="ARBA" id="ARBA00003543"/>
    </source>
</evidence>
<dbReference type="GO" id="GO:0016787">
    <property type="term" value="F:hydrolase activity"/>
    <property type="evidence" value="ECO:0007669"/>
    <property type="project" value="UniProtKB-KW"/>
</dbReference>
<keyword evidence="8 10" id="KW-0139">CF(1)</keyword>
<keyword evidence="4 10" id="KW-0813">Transport</keyword>
<feature type="domain" description="ATP synthase F1 complex delta/epsilon subunit N-terminal" evidence="12">
    <location>
        <begin position="3"/>
        <end position="81"/>
    </location>
</feature>
<keyword evidence="10" id="KW-0375">Hydrogen ion transport</keyword>
<dbReference type="InterPro" id="IPR020546">
    <property type="entry name" value="ATP_synth_F1_dsu/esu_N"/>
</dbReference>
<dbReference type="eggNOG" id="COG0355">
    <property type="taxonomic scope" value="Bacteria"/>
</dbReference>
<dbReference type="GO" id="GO:0005886">
    <property type="term" value="C:plasma membrane"/>
    <property type="evidence" value="ECO:0007669"/>
    <property type="project" value="UniProtKB-SubCell"/>
</dbReference>
<keyword evidence="5 10" id="KW-1003">Cell membrane</keyword>
<dbReference type="HOGENOM" id="CLU_084338_2_1_7"/>
<sequence>MALTVNIIAPYGKIFSGGVDGIILPGSEGEFGVLEGHSELFALLKTGVIEISRNQQKDLIAINWGYAKVQPENVDVLVDGAVLISDSKGDIAGAISNAQKLLEEATTDKVALSSVMSKIENVAKGK</sequence>
<keyword evidence="10" id="KW-0997">Cell inner membrane</keyword>
<evidence type="ECO:0000256" key="2">
    <source>
        <dbReference type="ARBA" id="ARBA00004184"/>
    </source>
</evidence>
<comment type="similarity">
    <text evidence="3 10 11">Belongs to the ATPase epsilon chain family.</text>
</comment>
<protein>
    <recommendedName>
        <fullName evidence="10">ATP synthase epsilon chain</fullName>
    </recommendedName>
    <alternativeName>
        <fullName evidence="10">ATP synthase F1 sector epsilon subunit</fullName>
    </alternativeName>
    <alternativeName>
        <fullName evidence="10">F-ATPase epsilon subunit</fullName>
    </alternativeName>
</protein>
<dbReference type="GO" id="GO:0005524">
    <property type="term" value="F:ATP binding"/>
    <property type="evidence" value="ECO:0007669"/>
    <property type="project" value="UniProtKB-UniRule"/>
</dbReference>
<keyword evidence="9 10" id="KW-0066">ATP synthesis</keyword>
<dbReference type="Pfam" id="PF02823">
    <property type="entry name" value="ATP-synt_DE_N"/>
    <property type="match status" value="1"/>
</dbReference>
<dbReference type="NCBIfam" id="TIGR01216">
    <property type="entry name" value="ATP_synt_epsi"/>
    <property type="match status" value="1"/>
</dbReference>
<keyword evidence="13" id="KW-0378">Hydrolase</keyword>
<dbReference type="EMBL" id="FN555004">
    <property type="protein sequence ID" value="CBG39698.1"/>
    <property type="molecule type" value="Genomic_DNA"/>
</dbReference>
<dbReference type="STRING" id="679897.HMU04360"/>
<gene>
    <name evidence="10 13" type="primary">atpC</name>
    <name evidence="13" type="ordered locus">HMU04360</name>
</gene>
<organism evidence="13 14">
    <name type="scientific">Helicobacter mustelae (strain ATCC 43772 / CCUG 25715 / CIP 103759 / LMG 18044 / NCTC 12198 / R85-136P)</name>
    <name type="common">Campylobacter mustelae</name>
    <dbReference type="NCBI Taxonomy" id="679897"/>
    <lineage>
        <taxon>Bacteria</taxon>
        <taxon>Pseudomonadati</taxon>
        <taxon>Campylobacterota</taxon>
        <taxon>Epsilonproteobacteria</taxon>
        <taxon>Campylobacterales</taxon>
        <taxon>Helicobacteraceae</taxon>
        <taxon>Helicobacter</taxon>
    </lineage>
</organism>
<evidence type="ECO:0000256" key="10">
    <source>
        <dbReference type="HAMAP-Rule" id="MF_00530"/>
    </source>
</evidence>
<proteinExistence type="inferred from homology"/>
<keyword evidence="6 10" id="KW-0406">Ion transport</keyword>
<accession>D3UGS7</accession>
<comment type="subcellular location">
    <subcellularLocation>
        <location evidence="10">Cell inner membrane</location>
        <topology evidence="10">Peripheral membrane protein</topology>
    </subcellularLocation>
    <subcellularLocation>
        <location evidence="2">Endomembrane system</location>
        <topology evidence="2">Peripheral membrane protein</topology>
    </subcellularLocation>
</comment>
<dbReference type="HAMAP" id="MF_00530">
    <property type="entry name" value="ATP_synth_epsil_bac"/>
    <property type="match status" value="1"/>
</dbReference>
<evidence type="ECO:0000256" key="7">
    <source>
        <dbReference type="ARBA" id="ARBA00023136"/>
    </source>
</evidence>
<evidence type="ECO:0000313" key="13">
    <source>
        <dbReference type="EMBL" id="CBG39698.1"/>
    </source>
</evidence>
<comment type="function">
    <text evidence="1 10">Produces ATP from ADP in the presence of a proton gradient across the membrane.</text>
</comment>
<dbReference type="PANTHER" id="PTHR13822:SF10">
    <property type="entry name" value="ATP SYNTHASE EPSILON CHAIN, CHLOROPLASTIC"/>
    <property type="match status" value="1"/>
</dbReference>
<evidence type="ECO:0000256" key="11">
    <source>
        <dbReference type="RuleBase" id="RU003656"/>
    </source>
</evidence>
<evidence type="ECO:0000256" key="6">
    <source>
        <dbReference type="ARBA" id="ARBA00023065"/>
    </source>
</evidence>
<evidence type="ECO:0000256" key="3">
    <source>
        <dbReference type="ARBA" id="ARBA00005712"/>
    </source>
</evidence>
<dbReference type="InterPro" id="IPR001469">
    <property type="entry name" value="ATP_synth_F1_dsu/esu"/>
</dbReference>
<evidence type="ECO:0000256" key="9">
    <source>
        <dbReference type="ARBA" id="ARBA00023310"/>
    </source>
</evidence>
<name>D3UGS7_HELM1</name>
<dbReference type="KEGG" id="hms:HMU04360"/>
<evidence type="ECO:0000256" key="8">
    <source>
        <dbReference type="ARBA" id="ARBA00023196"/>
    </source>
</evidence>
<comment type="subunit">
    <text evidence="10 11">F-type ATPases have 2 components, CF(1) - the catalytic core - and CF(0) - the membrane proton channel. CF(1) has five subunits: alpha(3), beta(3), gamma(1), delta(1), epsilon(1). CF(0) has three main subunits: a, b and c.</text>
</comment>